<dbReference type="PROSITE" id="PS00107">
    <property type="entry name" value="PROTEIN_KINASE_ATP"/>
    <property type="match status" value="1"/>
</dbReference>
<reference evidence="3 4" key="1">
    <citation type="submission" date="2019-09" db="EMBL/GenBank/DDBJ databases">
        <title>Bird 10,000 Genomes (B10K) Project - Family phase.</title>
        <authorList>
            <person name="Zhang G."/>
        </authorList>
    </citation>
    <scope>NUCLEOTIDE SEQUENCE [LARGE SCALE GENOMIC DNA]</scope>
    <source>
        <strain evidence="3">B10K-DU-002-02</strain>
        <tissue evidence="3">Muscle</tissue>
    </source>
</reference>
<protein>
    <submittedName>
        <fullName evidence="3">FGFR1 factor</fullName>
    </submittedName>
</protein>
<keyword evidence="2" id="KW-0812">Transmembrane</keyword>
<dbReference type="Proteomes" id="UP000522331">
    <property type="component" value="Unassembled WGS sequence"/>
</dbReference>
<proteinExistence type="predicted"/>
<keyword evidence="4" id="KW-1185">Reference proteome</keyword>
<keyword evidence="2" id="KW-0472">Membrane</keyword>
<dbReference type="EMBL" id="VZTC01000602">
    <property type="protein sequence ID" value="NXB42517.1"/>
    <property type="molecule type" value="Genomic_DNA"/>
</dbReference>
<sequence length="153" mass="16757">PAIEDTPAMMTSPFYLEIIIYCIGAFLISCMVVTIIIYKLKSTTKKTDFNSQLAVHKLAKSIPLRRQVSADSSSSMNSGVMLVRPSRLSSSGTPMLAGVSEYELPEDPRWELPRDRLILGKPLGEGCFGQVVLAEAIGLDKDKPNRVTKVAVK</sequence>
<name>A0A7K8DT53_LEURO</name>
<accession>A0A7K8DT53</accession>
<dbReference type="Gene3D" id="3.30.200.20">
    <property type="entry name" value="Phosphorylase Kinase, domain 1"/>
    <property type="match status" value="1"/>
</dbReference>
<feature type="transmembrane region" description="Helical" evidence="2">
    <location>
        <begin position="18"/>
        <end position="38"/>
    </location>
</feature>
<keyword evidence="2" id="KW-1133">Transmembrane helix</keyword>
<dbReference type="AlphaFoldDB" id="A0A7K8DT53"/>
<evidence type="ECO:0000313" key="4">
    <source>
        <dbReference type="Proteomes" id="UP000522331"/>
    </source>
</evidence>
<evidence type="ECO:0000256" key="1">
    <source>
        <dbReference type="PROSITE-ProRule" id="PRU10141"/>
    </source>
</evidence>
<feature type="non-terminal residue" evidence="3">
    <location>
        <position position="1"/>
    </location>
</feature>
<feature type="binding site" evidence="1">
    <location>
        <position position="153"/>
    </location>
    <ligand>
        <name>ATP</name>
        <dbReference type="ChEBI" id="CHEBI:30616"/>
    </ligand>
</feature>
<gene>
    <name evidence="3" type="primary">Fgfr1_1</name>
    <name evidence="3" type="ORF">LEUROT_R06533</name>
</gene>
<organism evidence="3 4">
    <name type="scientific">Leucopsar rothschildi</name>
    <name type="common">Bali myna</name>
    <name type="synonym">Rothschild's mynah</name>
    <dbReference type="NCBI Taxonomy" id="127929"/>
    <lineage>
        <taxon>Eukaryota</taxon>
        <taxon>Metazoa</taxon>
        <taxon>Chordata</taxon>
        <taxon>Craniata</taxon>
        <taxon>Vertebrata</taxon>
        <taxon>Euteleostomi</taxon>
        <taxon>Archelosauria</taxon>
        <taxon>Archosauria</taxon>
        <taxon>Dinosauria</taxon>
        <taxon>Saurischia</taxon>
        <taxon>Theropoda</taxon>
        <taxon>Coelurosauria</taxon>
        <taxon>Aves</taxon>
        <taxon>Neognathae</taxon>
        <taxon>Neoaves</taxon>
        <taxon>Telluraves</taxon>
        <taxon>Australaves</taxon>
        <taxon>Passeriformes</taxon>
        <taxon>Sturnidae</taxon>
        <taxon>Leucopsar</taxon>
    </lineage>
</organism>
<dbReference type="InterPro" id="IPR017441">
    <property type="entry name" value="Protein_kinase_ATP_BS"/>
</dbReference>
<comment type="caution">
    <text evidence="3">The sequence shown here is derived from an EMBL/GenBank/DDBJ whole genome shotgun (WGS) entry which is preliminary data.</text>
</comment>
<evidence type="ECO:0000313" key="3">
    <source>
        <dbReference type="EMBL" id="NXB42517.1"/>
    </source>
</evidence>
<keyword evidence="1" id="KW-0067">ATP-binding</keyword>
<dbReference type="GO" id="GO:0005524">
    <property type="term" value="F:ATP binding"/>
    <property type="evidence" value="ECO:0007669"/>
    <property type="project" value="UniProtKB-UniRule"/>
</dbReference>
<keyword evidence="1" id="KW-0547">Nucleotide-binding</keyword>
<evidence type="ECO:0000256" key="2">
    <source>
        <dbReference type="SAM" id="Phobius"/>
    </source>
</evidence>
<feature type="non-terminal residue" evidence="3">
    <location>
        <position position="153"/>
    </location>
</feature>